<keyword evidence="1" id="KW-0812">Transmembrane</keyword>
<dbReference type="EMBL" id="RJUL01000002">
    <property type="protein sequence ID" value="ROQ29988.1"/>
    <property type="molecule type" value="Genomic_DNA"/>
</dbReference>
<dbReference type="Proteomes" id="UP000268033">
    <property type="component" value="Unassembled WGS sequence"/>
</dbReference>
<evidence type="ECO:0000256" key="1">
    <source>
        <dbReference type="SAM" id="Phobius"/>
    </source>
</evidence>
<evidence type="ECO:0000313" key="2">
    <source>
        <dbReference type="EMBL" id="ROQ29988.1"/>
    </source>
</evidence>
<accession>A0A3N1PPS9</accession>
<dbReference type="RefSeq" id="WP_123420817.1">
    <property type="nucleotide sequence ID" value="NZ_RJUL01000002.1"/>
</dbReference>
<reference evidence="2 3" key="1">
    <citation type="submission" date="2018-11" db="EMBL/GenBank/DDBJ databases">
        <title>Genomic Encyclopedia of Type Strains, Phase IV (KMG-IV): sequencing the most valuable type-strain genomes for metagenomic binning, comparative biology and taxonomic classification.</title>
        <authorList>
            <person name="Goeker M."/>
        </authorList>
    </citation>
    <scope>NUCLEOTIDE SEQUENCE [LARGE SCALE GENOMIC DNA]</scope>
    <source>
        <strain evidence="2 3">DSM 21945</strain>
    </source>
</reference>
<proteinExistence type="predicted"/>
<dbReference type="AlphaFoldDB" id="A0A3N1PPS9"/>
<feature type="transmembrane region" description="Helical" evidence="1">
    <location>
        <begin position="91"/>
        <end position="109"/>
    </location>
</feature>
<gene>
    <name evidence="2" type="ORF">EDC28_102367</name>
</gene>
<protein>
    <recommendedName>
        <fullName evidence="4">MBOAT membrane-bound O-acyltransferase family protein</fullName>
    </recommendedName>
</protein>
<dbReference type="STRING" id="584787.GCA_001247655_02338"/>
<keyword evidence="3" id="KW-1185">Reference proteome</keyword>
<comment type="caution">
    <text evidence="2">The sequence shown here is derived from an EMBL/GenBank/DDBJ whole genome shotgun (WGS) entry which is preliminary data.</text>
</comment>
<feature type="transmembrane region" description="Helical" evidence="1">
    <location>
        <begin position="121"/>
        <end position="144"/>
    </location>
</feature>
<evidence type="ECO:0008006" key="4">
    <source>
        <dbReference type="Google" id="ProtNLM"/>
    </source>
</evidence>
<evidence type="ECO:0000313" key="3">
    <source>
        <dbReference type="Proteomes" id="UP000268033"/>
    </source>
</evidence>
<keyword evidence="1" id="KW-1133">Transmembrane helix</keyword>
<name>A0A3N1PPS9_9GAMM</name>
<sequence length="146" mass="16044">MAISLGLYVKKRTGLPLGAKGSLGQMLRRAFGAGSFDRFWIHWNPIFSYYLGYRLYRPLARYIPAALALWLTFVGCGALHDAVTMLVRGSGAFLFTPWFALMGLLVALSKTLPLGYGASPFWLRALINLTLIALCLALVLALGLTF</sequence>
<keyword evidence="1" id="KW-0472">Membrane</keyword>
<organism evidence="2 3">
    <name type="scientific">Gallaecimonas pentaromativorans</name>
    <dbReference type="NCBI Taxonomy" id="584787"/>
    <lineage>
        <taxon>Bacteria</taxon>
        <taxon>Pseudomonadati</taxon>
        <taxon>Pseudomonadota</taxon>
        <taxon>Gammaproteobacteria</taxon>
        <taxon>Enterobacterales</taxon>
        <taxon>Gallaecimonadaceae</taxon>
        <taxon>Gallaecimonas</taxon>
    </lineage>
</organism>
<feature type="transmembrane region" description="Helical" evidence="1">
    <location>
        <begin position="59"/>
        <end position="79"/>
    </location>
</feature>